<dbReference type="RefSeq" id="WP_194214993.1">
    <property type="nucleotide sequence ID" value="NZ_CP061205.1"/>
</dbReference>
<feature type="domain" description="Glutaredoxin" evidence="8">
    <location>
        <begin position="4"/>
        <end position="64"/>
    </location>
</feature>
<accession>A0ABV7D1A8</accession>
<evidence type="ECO:0000256" key="2">
    <source>
        <dbReference type="ARBA" id="ARBA00007787"/>
    </source>
</evidence>
<dbReference type="PANTHER" id="PTHR45694">
    <property type="entry name" value="GLUTAREDOXIN 2"/>
    <property type="match status" value="1"/>
</dbReference>
<keyword evidence="10" id="KW-1185">Reference proteome</keyword>
<dbReference type="Gene3D" id="3.40.30.10">
    <property type="entry name" value="Glutaredoxin"/>
    <property type="match status" value="1"/>
</dbReference>
<evidence type="ECO:0000313" key="9">
    <source>
        <dbReference type="EMBL" id="MFC3050621.1"/>
    </source>
</evidence>
<evidence type="ECO:0000256" key="7">
    <source>
        <dbReference type="RuleBase" id="RU364065"/>
    </source>
</evidence>
<evidence type="ECO:0000313" key="10">
    <source>
        <dbReference type="Proteomes" id="UP001595444"/>
    </source>
</evidence>
<keyword evidence="6 7" id="KW-0676">Redox-active center</keyword>
<comment type="similarity">
    <text evidence="2 7">Belongs to the glutaredoxin family.</text>
</comment>
<dbReference type="CDD" id="cd03418">
    <property type="entry name" value="GRX_GRXb_1_3_like"/>
    <property type="match status" value="1"/>
</dbReference>
<gene>
    <name evidence="9" type="primary">grxC</name>
    <name evidence="9" type="ORF">ACFOKA_01750</name>
</gene>
<dbReference type="Pfam" id="PF00462">
    <property type="entry name" value="Glutaredoxin"/>
    <property type="match status" value="1"/>
</dbReference>
<dbReference type="PRINTS" id="PR00160">
    <property type="entry name" value="GLUTAREDOXIN"/>
</dbReference>
<keyword evidence="4 7" id="KW-0249">Electron transport</keyword>
<evidence type="ECO:0000256" key="3">
    <source>
        <dbReference type="ARBA" id="ARBA00022448"/>
    </source>
</evidence>
<dbReference type="PROSITE" id="PS00195">
    <property type="entry name" value="GLUTAREDOXIN_1"/>
    <property type="match status" value="1"/>
</dbReference>
<evidence type="ECO:0000256" key="5">
    <source>
        <dbReference type="ARBA" id="ARBA00023157"/>
    </source>
</evidence>
<keyword evidence="3 7" id="KW-0813">Transport</keyword>
<proteinExistence type="inferred from homology"/>
<keyword evidence="5" id="KW-1015">Disulfide bond</keyword>
<protein>
    <recommendedName>
        <fullName evidence="7">Glutaredoxin</fullName>
    </recommendedName>
</protein>
<evidence type="ECO:0000256" key="4">
    <source>
        <dbReference type="ARBA" id="ARBA00022982"/>
    </source>
</evidence>
<dbReference type="InterPro" id="IPR002109">
    <property type="entry name" value="Glutaredoxin"/>
</dbReference>
<comment type="function">
    <text evidence="1 7">Has a glutathione-disulfide oxidoreductase activity in the presence of NADPH and glutathione reductase. Reduces low molecular weight disulfides and proteins.</text>
</comment>
<reference evidence="10" key="1">
    <citation type="journal article" date="2019" name="Int. J. Syst. Evol. Microbiol.">
        <title>The Global Catalogue of Microorganisms (GCM) 10K type strain sequencing project: providing services to taxonomists for standard genome sequencing and annotation.</title>
        <authorList>
            <consortium name="The Broad Institute Genomics Platform"/>
            <consortium name="The Broad Institute Genome Sequencing Center for Infectious Disease"/>
            <person name="Wu L."/>
            <person name="Ma J."/>
        </authorList>
    </citation>
    <scope>NUCLEOTIDE SEQUENCE [LARGE SCALE GENOMIC DNA]</scope>
    <source>
        <strain evidence="10">KCTC 62164</strain>
    </source>
</reference>
<dbReference type="PROSITE" id="PS51354">
    <property type="entry name" value="GLUTAREDOXIN_2"/>
    <property type="match status" value="1"/>
</dbReference>
<dbReference type="InterPro" id="IPR011900">
    <property type="entry name" value="GRX_bact"/>
</dbReference>
<sequence>MADVVIYSSSLCPYCHRAKALLSQKGAAYREISVDMNPAARAEMRQKAGGANTVPQIWIAGDHVGGCDDLYALERAGGLDKLLAKA</sequence>
<name>A0ABV7D1A8_9PROT</name>
<evidence type="ECO:0000256" key="6">
    <source>
        <dbReference type="ARBA" id="ARBA00023284"/>
    </source>
</evidence>
<dbReference type="InterPro" id="IPR036249">
    <property type="entry name" value="Thioredoxin-like_sf"/>
</dbReference>
<dbReference type="InterPro" id="IPR014025">
    <property type="entry name" value="Glutaredoxin_subgr"/>
</dbReference>
<dbReference type="EMBL" id="JBHRSL010000001">
    <property type="protein sequence ID" value="MFC3050621.1"/>
    <property type="molecule type" value="Genomic_DNA"/>
</dbReference>
<keyword evidence="7" id="KW-0963">Cytoplasm</keyword>
<dbReference type="PANTHER" id="PTHR45694:SF18">
    <property type="entry name" value="GLUTAREDOXIN-1-RELATED"/>
    <property type="match status" value="1"/>
</dbReference>
<dbReference type="SUPFAM" id="SSF52833">
    <property type="entry name" value="Thioredoxin-like"/>
    <property type="match status" value="1"/>
</dbReference>
<organism evidence="9 10">
    <name type="scientific">Kordiimonas pumila</name>
    <dbReference type="NCBI Taxonomy" id="2161677"/>
    <lineage>
        <taxon>Bacteria</taxon>
        <taxon>Pseudomonadati</taxon>
        <taxon>Pseudomonadota</taxon>
        <taxon>Alphaproteobacteria</taxon>
        <taxon>Kordiimonadales</taxon>
        <taxon>Kordiimonadaceae</taxon>
        <taxon>Kordiimonas</taxon>
    </lineage>
</organism>
<evidence type="ECO:0000259" key="8">
    <source>
        <dbReference type="Pfam" id="PF00462"/>
    </source>
</evidence>
<dbReference type="Proteomes" id="UP001595444">
    <property type="component" value="Unassembled WGS sequence"/>
</dbReference>
<dbReference type="NCBIfam" id="TIGR02181">
    <property type="entry name" value="GRX_bact"/>
    <property type="match status" value="1"/>
</dbReference>
<comment type="caution">
    <text evidence="9">The sequence shown here is derived from an EMBL/GenBank/DDBJ whole genome shotgun (WGS) entry which is preliminary data.</text>
</comment>
<evidence type="ECO:0000256" key="1">
    <source>
        <dbReference type="ARBA" id="ARBA00002549"/>
    </source>
</evidence>
<dbReference type="InterPro" id="IPR011767">
    <property type="entry name" value="GLR_AS"/>
</dbReference>